<comment type="caution">
    <text evidence="1">The sequence shown here is derived from an EMBL/GenBank/DDBJ whole genome shotgun (WGS) entry which is preliminary data.</text>
</comment>
<dbReference type="GO" id="GO:0016301">
    <property type="term" value="F:kinase activity"/>
    <property type="evidence" value="ECO:0007669"/>
    <property type="project" value="UniProtKB-KW"/>
</dbReference>
<dbReference type="AlphaFoldDB" id="A0A5C7F4S6"/>
<evidence type="ECO:0000313" key="1">
    <source>
        <dbReference type="EMBL" id="TXF85661.1"/>
    </source>
</evidence>
<gene>
    <name evidence="1" type="ORF">FUA23_20405</name>
</gene>
<dbReference type="Gene3D" id="3.30.420.40">
    <property type="match status" value="2"/>
</dbReference>
<reference evidence="1 2" key="1">
    <citation type="submission" date="2019-08" db="EMBL/GenBank/DDBJ databases">
        <title>Lewinella sp. strain SSH13 Genome sequencing and assembly.</title>
        <authorList>
            <person name="Kim I."/>
        </authorList>
    </citation>
    <scope>NUCLEOTIDE SEQUENCE [LARGE SCALE GENOMIC DNA]</scope>
    <source>
        <strain evidence="1 2">SSH13</strain>
    </source>
</reference>
<name>A0A5C7F4S6_9BACT</name>
<dbReference type="Pfam" id="PF03702">
    <property type="entry name" value="AnmK"/>
    <property type="match status" value="1"/>
</dbReference>
<dbReference type="Proteomes" id="UP000321907">
    <property type="component" value="Unassembled WGS sequence"/>
</dbReference>
<dbReference type="EMBL" id="VOXD01000045">
    <property type="protein sequence ID" value="TXF85661.1"/>
    <property type="molecule type" value="Genomic_DNA"/>
</dbReference>
<dbReference type="PANTHER" id="PTHR30605">
    <property type="entry name" value="ANHYDRO-N-ACETYLMURAMIC ACID KINASE"/>
    <property type="match status" value="1"/>
</dbReference>
<organism evidence="1 2">
    <name type="scientific">Neolewinella aurantiaca</name>
    <dbReference type="NCBI Taxonomy" id="2602767"/>
    <lineage>
        <taxon>Bacteria</taxon>
        <taxon>Pseudomonadati</taxon>
        <taxon>Bacteroidota</taxon>
        <taxon>Saprospiria</taxon>
        <taxon>Saprospirales</taxon>
        <taxon>Lewinellaceae</taxon>
        <taxon>Neolewinella</taxon>
    </lineage>
</organism>
<proteinExistence type="predicted"/>
<evidence type="ECO:0000313" key="2">
    <source>
        <dbReference type="Proteomes" id="UP000321907"/>
    </source>
</evidence>
<dbReference type="PANTHER" id="PTHR30605:SF0">
    <property type="entry name" value="ANHYDRO-N-ACETYLMURAMIC ACID KINASE"/>
    <property type="match status" value="1"/>
</dbReference>
<protein>
    <submittedName>
        <fullName evidence="1">Anhydro-N-acetylmuramic acid kinase</fullName>
    </submittedName>
</protein>
<accession>A0A5C7F4S6</accession>
<dbReference type="GO" id="GO:0005524">
    <property type="term" value="F:ATP binding"/>
    <property type="evidence" value="ECO:0007669"/>
    <property type="project" value="InterPro"/>
</dbReference>
<keyword evidence="1" id="KW-0418">Kinase</keyword>
<dbReference type="RefSeq" id="WP_147932630.1">
    <property type="nucleotide sequence ID" value="NZ_VOXD01000045.1"/>
</dbReference>
<dbReference type="OrthoDB" id="9763949at2"/>
<keyword evidence="1" id="KW-0808">Transferase</keyword>
<keyword evidence="2" id="KW-1185">Reference proteome</keyword>
<dbReference type="GO" id="GO:0009254">
    <property type="term" value="P:peptidoglycan turnover"/>
    <property type="evidence" value="ECO:0007669"/>
    <property type="project" value="InterPro"/>
</dbReference>
<sequence>MALTEHFVLGMMSGSSLDGLDLAVCRFQLDRAEHPLVPEWEIMAAETDPFPPMWRARLRSAPHLPGRELWRLHTDLGHWLGQRARSFLDRYPTLDVALAGSHGHTIFHAPEQNFTTQIGDGAALAFRLGLPVVTELRGADVAAGGQGAPLAPLADKYLFPRYDGFLNLGGIANLSLRRDSGDYVAGDISGCCQVLDLLAQRTGAAYDAGGALAAKGSPAPATAQKIAALPYHQLPYPKSLGNAWVRDELWPLLDDKTIPAEDLLHTFTRWLAKKIAYDLDYLGAAAGAKNGTKSKKAPLKILITGGGSHNNYLLGQLRATQDESQPSFKFIVENADTTDFKEAALIALAALFRTEGIPNALVSATGAKRATVNGALFHP</sequence>
<dbReference type="InterPro" id="IPR005338">
    <property type="entry name" value="Anhydro_N_Ac-Mur_kinase"/>
</dbReference>
<dbReference type="GO" id="GO:0006040">
    <property type="term" value="P:amino sugar metabolic process"/>
    <property type="evidence" value="ECO:0007669"/>
    <property type="project" value="InterPro"/>
</dbReference>
<dbReference type="GO" id="GO:0016773">
    <property type="term" value="F:phosphotransferase activity, alcohol group as acceptor"/>
    <property type="evidence" value="ECO:0007669"/>
    <property type="project" value="InterPro"/>
</dbReference>